<dbReference type="PROSITE" id="PS00678">
    <property type="entry name" value="WD_REPEATS_1"/>
    <property type="match status" value="6"/>
</dbReference>
<dbReference type="Pfam" id="PF00931">
    <property type="entry name" value="NB-ARC"/>
    <property type="match status" value="1"/>
</dbReference>
<keyword evidence="2" id="KW-0677">Repeat</keyword>
<dbReference type="SUPFAM" id="SSF50978">
    <property type="entry name" value="WD40 repeat-like"/>
    <property type="match status" value="2"/>
</dbReference>
<dbReference type="GO" id="GO:0043531">
    <property type="term" value="F:ADP binding"/>
    <property type="evidence" value="ECO:0007669"/>
    <property type="project" value="InterPro"/>
</dbReference>
<evidence type="ECO:0000256" key="2">
    <source>
        <dbReference type="ARBA" id="ARBA00022737"/>
    </source>
</evidence>
<dbReference type="SMART" id="SM00320">
    <property type="entry name" value="WD40"/>
    <property type="match status" value="14"/>
</dbReference>
<dbReference type="Gene3D" id="2.130.10.10">
    <property type="entry name" value="YVTN repeat-like/Quinoprotein amine dehydrogenase"/>
    <property type="match status" value="6"/>
</dbReference>
<dbReference type="PRINTS" id="PR00364">
    <property type="entry name" value="DISEASERSIST"/>
</dbReference>
<dbReference type="PROSITE" id="PS50943">
    <property type="entry name" value="HTH_CROC1"/>
    <property type="match status" value="1"/>
</dbReference>
<sequence length="1240" mass="136906">MSRSLKVHSDCIKQAKLALQRNGFHSQRALAEDLGLALSTVSRFLIGKTVDYATFVEICGKLGLEWQEIADLGNVVPSQPVSVKSDRATYTRNPKDFPPGGNVEAIDFATAPSASAHCRQDWGEAPDVTAFYGRTEELATLEQWVVDERCRLISVIGMGGIGKTTLAVKLAEQIQDEFEYLIWRSLRNAPPIQEFLADAIRFLSNQRETDLPETIDGKISRLLEHLRTSRCLLILDNAESILCSDGRAGAYREGYEGYGQLLSCIAETRHQSCLVLTTREKPRGISYQEGEHFPLHSLRLSGLAQENVQEIFKEKGFTLSADEGQALVKQYGGNPLALKMVATTIQELFDGDIAQFLEQGTVVFGDISNLLDQQFERLSEIEKQTMFWLAINREWVSLSELQDDIIPAISVRSLLEALESLQLRSLIEKATSTLTQKPSVNFTQQPVIMEYVTERLIEEVCQEISRVEIMFFDRYAMMKAQAKDYLRNAQIRIIIQPIADKLMALFGNKESIKNCLNQILSKLRMSSLQAGLTPGSLEISHSPQKPGYAAGNILNLFWQLQIDPSGSDFSYLTVWQAYLQGVNLHRVNFANSDLAKSVFTQILGGILSAAFNSDGKLLATGIDNEIWLWQVANSRQLLSYKGHLSWVHSVAFSPEGQILASGSNDETVRLWDVNTGQCLKTLRGHTGCVQSVAFSPDGQILASGSNDQTVRLWDVKTGQCLKVLTGHTNHLLSVIFTPDGQTLISSGEDQTVRLWQVVMGECLRIIETHINWVLSVALSPDGGTLATGSDGKMVKFWDITNGACIGTLPDYNSYVWALAYAHWRSDVNHPDREILATGSEDGTVKIWDALTGECLQTLQGHRDREASKEQSADRVWLVLFSPNGSTLLSASENQTVKLWDVRTGQCLRTLEGYSNSVLSVALNSDGQLLASSGRDQQVRLWDVATGECIKTFQGHTNIVSSVTFAPKNNESQILASGSDDCSIKIWDGDTGECLRTILGHRSWVQSLRFSPDGQILVSGSRDGTVKLWDWQTGECLQTFEGHIHRVKSVAFSPDGTTLVSGSDDQTVKLWEVNTGICLHMFPGHRDWVLSVAFSPCGSRIVSGSGDTIKLWDLRTGECLQTFAGHTHRVRAVVFSPDGQTLASASDDETVKLWDVKTGKNIRTFQGHLKGVWSVVFSANGETLVSGSGDETIKFWSVETGECLRTLLADRPYEGMNIRGAIGLTAAQRATLKALGAVESD</sequence>
<dbReference type="PROSITE" id="PS50082">
    <property type="entry name" value="WD_REPEATS_2"/>
    <property type="match status" value="13"/>
</dbReference>
<dbReference type="PANTHER" id="PTHR19879:SF9">
    <property type="entry name" value="TRANSCRIPTION INITIATION FACTOR TFIID SUBUNIT 5"/>
    <property type="match status" value="1"/>
</dbReference>
<name>A0AAE3GRY6_9CYAN</name>
<dbReference type="InterPro" id="IPR036322">
    <property type="entry name" value="WD40_repeat_dom_sf"/>
</dbReference>
<dbReference type="InterPro" id="IPR020472">
    <property type="entry name" value="WD40_PAC1"/>
</dbReference>
<feature type="repeat" description="WD" evidence="3">
    <location>
        <begin position="868"/>
        <end position="909"/>
    </location>
</feature>
<dbReference type="PROSITE" id="PS50294">
    <property type="entry name" value="WD_REPEATS_REGION"/>
    <property type="match status" value="11"/>
</dbReference>
<dbReference type="InterPro" id="IPR019775">
    <property type="entry name" value="WD40_repeat_CS"/>
</dbReference>
<dbReference type="PRINTS" id="PR00320">
    <property type="entry name" value="GPROTEINBRPT"/>
</dbReference>
<dbReference type="CDD" id="cd00200">
    <property type="entry name" value="WD40"/>
    <property type="match status" value="2"/>
</dbReference>
<feature type="repeat" description="WD" evidence="3">
    <location>
        <begin position="766"/>
        <end position="807"/>
    </location>
</feature>
<evidence type="ECO:0000256" key="1">
    <source>
        <dbReference type="ARBA" id="ARBA00022574"/>
    </source>
</evidence>
<feature type="repeat" description="WD" evidence="3">
    <location>
        <begin position="952"/>
        <end position="996"/>
    </location>
</feature>
<evidence type="ECO:0000313" key="5">
    <source>
        <dbReference type="EMBL" id="MCP2728856.1"/>
    </source>
</evidence>
<evidence type="ECO:0000256" key="3">
    <source>
        <dbReference type="PROSITE-ProRule" id="PRU00221"/>
    </source>
</evidence>
<dbReference type="Gene3D" id="3.40.50.300">
    <property type="entry name" value="P-loop containing nucleotide triphosphate hydrolases"/>
    <property type="match status" value="1"/>
</dbReference>
<dbReference type="InterPro" id="IPR001387">
    <property type="entry name" value="Cro/C1-type_HTH"/>
</dbReference>
<keyword evidence="1 3" id="KW-0853">WD repeat</keyword>
<dbReference type="InterPro" id="IPR001680">
    <property type="entry name" value="WD40_rpt"/>
</dbReference>
<keyword evidence="6" id="KW-1185">Reference proteome</keyword>
<feature type="repeat" description="WD" evidence="3">
    <location>
        <begin position="1164"/>
        <end position="1205"/>
    </location>
</feature>
<feature type="repeat" description="WD" evidence="3">
    <location>
        <begin position="910"/>
        <end position="951"/>
    </location>
</feature>
<reference evidence="5" key="1">
    <citation type="submission" date="2022-06" db="EMBL/GenBank/DDBJ databases">
        <title>New cyanobacteria of genus Symplocastrum in benthos of Lake Baikal.</title>
        <authorList>
            <person name="Sorokovikova E."/>
            <person name="Tikhonova I."/>
            <person name="Krasnopeev A."/>
            <person name="Evseev P."/>
            <person name="Gladkikh A."/>
            <person name="Belykh O."/>
        </authorList>
    </citation>
    <scope>NUCLEOTIDE SEQUENCE</scope>
    <source>
        <strain evidence="5">BBK-W-15</strain>
    </source>
</reference>
<feature type="repeat" description="WD" evidence="3">
    <location>
        <begin position="829"/>
        <end position="857"/>
    </location>
</feature>
<proteinExistence type="predicted"/>
<organism evidence="5 6">
    <name type="scientific">Limnofasciculus baicalensis BBK-W-15</name>
    <dbReference type="NCBI Taxonomy" id="2699891"/>
    <lineage>
        <taxon>Bacteria</taxon>
        <taxon>Bacillati</taxon>
        <taxon>Cyanobacteriota</taxon>
        <taxon>Cyanophyceae</taxon>
        <taxon>Coleofasciculales</taxon>
        <taxon>Coleofasciculaceae</taxon>
        <taxon>Limnofasciculus</taxon>
        <taxon>Limnofasciculus baicalensis</taxon>
    </lineage>
</organism>
<gene>
    <name evidence="5" type="ORF">NJ959_10310</name>
</gene>
<protein>
    <submittedName>
        <fullName evidence="5">NB-ARC domain-containing protein</fullName>
    </submittedName>
</protein>
<dbReference type="Proteomes" id="UP001204953">
    <property type="component" value="Unassembled WGS sequence"/>
</dbReference>
<dbReference type="InterPro" id="IPR002182">
    <property type="entry name" value="NB-ARC"/>
</dbReference>
<dbReference type="EMBL" id="JAMZMM010000078">
    <property type="protein sequence ID" value="MCP2728856.1"/>
    <property type="molecule type" value="Genomic_DNA"/>
</dbReference>
<accession>A0AAE3GRY6</accession>
<dbReference type="PANTHER" id="PTHR19879">
    <property type="entry name" value="TRANSCRIPTION INITIATION FACTOR TFIID"/>
    <property type="match status" value="1"/>
</dbReference>
<dbReference type="SUPFAM" id="SSF52540">
    <property type="entry name" value="P-loop containing nucleoside triphosphate hydrolases"/>
    <property type="match status" value="1"/>
</dbReference>
<feature type="repeat" description="WD" evidence="3">
    <location>
        <begin position="1081"/>
        <end position="1121"/>
    </location>
</feature>
<feature type="repeat" description="WD" evidence="3">
    <location>
        <begin position="724"/>
        <end position="765"/>
    </location>
</feature>
<feature type="repeat" description="WD" evidence="3">
    <location>
        <begin position="640"/>
        <end position="681"/>
    </location>
</feature>
<feature type="repeat" description="WD" evidence="3">
    <location>
        <begin position="997"/>
        <end position="1038"/>
    </location>
</feature>
<feature type="domain" description="HTH cro/C1-type" evidence="4">
    <location>
        <begin position="26"/>
        <end position="69"/>
    </location>
</feature>
<dbReference type="InterPro" id="IPR015943">
    <property type="entry name" value="WD40/YVTN_repeat-like_dom_sf"/>
</dbReference>
<feature type="repeat" description="WD" evidence="3">
    <location>
        <begin position="682"/>
        <end position="723"/>
    </location>
</feature>
<dbReference type="CDD" id="cd00093">
    <property type="entry name" value="HTH_XRE"/>
    <property type="match status" value="1"/>
</dbReference>
<dbReference type="SUPFAM" id="SSF117289">
    <property type="entry name" value="Nucleoporin domain"/>
    <property type="match status" value="1"/>
</dbReference>
<evidence type="ECO:0000259" key="4">
    <source>
        <dbReference type="PROSITE" id="PS50943"/>
    </source>
</evidence>
<evidence type="ECO:0000313" key="6">
    <source>
        <dbReference type="Proteomes" id="UP001204953"/>
    </source>
</evidence>
<dbReference type="Pfam" id="PF00400">
    <property type="entry name" value="WD40"/>
    <property type="match status" value="13"/>
</dbReference>
<comment type="caution">
    <text evidence="5">The sequence shown here is derived from an EMBL/GenBank/DDBJ whole genome shotgun (WGS) entry which is preliminary data.</text>
</comment>
<dbReference type="InterPro" id="IPR027417">
    <property type="entry name" value="P-loop_NTPase"/>
</dbReference>
<feature type="repeat" description="WD" evidence="3">
    <location>
        <begin position="1039"/>
        <end position="1080"/>
    </location>
</feature>
<feature type="repeat" description="WD" evidence="3">
    <location>
        <begin position="1122"/>
        <end position="1163"/>
    </location>
</feature>
<dbReference type="RefSeq" id="WP_254011647.1">
    <property type="nucleotide sequence ID" value="NZ_JAMZMM010000078.1"/>
</dbReference>
<dbReference type="AlphaFoldDB" id="A0AAE3GRY6"/>